<reference evidence="6" key="1">
    <citation type="journal article" date="2023" name="Commun. Biol.">
        <title>Genome analysis of Parmales, the sister group of diatoms, reveals the evolutionary specialization of diatoms from phago-mixotrophs to photoautotrophs.</title>
        <authorList>
            <person name="Ban H."/>
            <person name="Sato S."/>
            <person name="Yoshikawa S."/>
            <person name="Yamada K."/>
            <person name="Nakamura Y."/>
            <person name="Ichinomiya M."/>
            <person name="Sato N."/>
            <person name="Blanc-Mathieu R."/>
            <person name="Endo H."/>
            <person name="Kuwata A."/>
            <person name="Ogata H."/>
        </authorList>
    </citation>
    <scope>NUCLEOTIDE SEQUENCE [LARGE SCALE GENOMIC DNA]</scope>
</reference>
<keyword evidence="6" id="KW-1185">Reference proteome</keyword>
<dbReference type="Proteomes" id="UP001165065">
    <property type="component" value="Unassembled WGS sequence"/>
</dbReference>
<keyword evidence="4" id="KW-1133">Transmembrane helix</keyword>
<dbReference type="OrthoDB" id="186614at2759"/>
<evidence type="ECO:0000256" key="1">
    <source>
        <dbReference type="ARBA" id="ARBA00004370"/>
    </source>
</evidence>
<organism evidence="5 6">
    <name type="scientific">Triparma columacea</name>
    <dbReference type="NCBI Taxonomy" id="722753"/>
    <lineage>
        <taxon>Eukaryota</taxon>
        <taxon>Sar</taxon>
        <taxon>Stramenopiles</taxon>
        <taxon>Ochrophyta</taxon>
        <taxon>Bolidophyceae</taxon>
        <taxon>Parmales</taxon>
        <taxon>Triparmaceae</taxon>
        <taxon>Triparma</taxon>
    </lineage>
</organism>
<accession>A0A9W7GH67</accession>
<dbReference type="GO" id="GO:0016020">
    <property type="term" value="C:membrane"/>
    <property type="evidence" value="ECO:0007669"/>
    <property type="project" value="UniProtKB-SubCell"/>
</dbReference>
<evidence type="ECO:0000256" key="4">
    <source>
        <dbReference type="SAM" id="Phobius"/>
    </source>
</evidence>
<protein>
    <submittedName>
        <fullName evidence="5">Uncharacterized protein</fullName>
    </submittedName>
</protein>
<proteinExistence type="predicted"/>
<sequence>MDFLLQTTFHGILDDLSLLSQVLAIYLTYSPSATLIDGGNRAGTGPGYEVRTVVPRSKMFEVLRMVMDGEWEEWLETHGGPQLLKQLESAPLGPNTSPTSVSSTPLIDFLRIISLSVVSDLAVLPFWSLKVNHIAGVFRTEELKARVAENVRNGNLRGLGLLPQLQSMLLPPGTRPSSSSSSPLFSYLNSCLRGGVGICLLGLFRNYERIKIREDEGFGGLGQGGGKGNSYNRRLGAITENDAKGKSTAVLHGGFNQRFTGRPRPKGSKDVFSEERASGNVFYSSEDNLLNMKRKEFDPGFDRKGQVTAFGRAVISILLHPLELISVRQVTSNSPNYVNFLTAAKSIYTETPGGSLMGFFAGWRSTMINAVVLPTGGWWLMGVPYLIRIRRMMPDVKVVGSTDFNNLVGVDSLGKSLEIIRNIVGEGGGGLKELLSGVELTVRTLIPSFLALASARLAVHALFGRSQAARIKRVRRNAFIRAFFEHNRIEAKID</sequence>
<dbReference type="SUPFAM" id="SSF103506">
    <property type="entry name" value="Mitochondrial carrier"/>
    <property type="match status" value="1"/>
</dbReference>
<comment type="subcellular location">
    <subcellularLocation>
        <location evidence="1">Membrane</location>
    </subcellularLocation>
</comment>
<keyword evidence="2 4" id="KW-0812">Transmembrane</keyword>
<comment type="caution">
    <text evidence="5">The sequence shown here is derived from an EMBL/GenBank/DDBJ whole genome shotgun (WGS) entry which is preliminary data.</text>
</comment>
<keyword evidence="3 4" id="KW-0472">Membrane</keyword>
<dbReference type="InterPro" id="IPR023395">
    <property type="entry name" value="MCP_dom_sf"/>
</dbReference>
<dbReference type="AlphaFoldDB" id="A0A9W7GH67"/>
<dbReference type="Gene3D" id="1.50.40.10">
    <property type="entry name" value="Mitochondrial carrier domain"/>
    <property type="match status" value="1"/>
</dbReference>
<evidence type="ECO:0000313" key="5">
    <source>
        <dbReference type="EMBL" id="GMI45841.1"/>
    </source>
</evidence>
<evidence type="ECO:0000256" key="2">
    <source>
        <dbReference type="ARBA" id="ARBA00022692"/>
    </source>
</evidence>
<name>A0A9W7GH67_9STRA</name>
<evidence type="ECO:0000256" key="3">
    <source>
        <dbReference type="ARBA" id="ARBA00023136"/>
    </source>
</evidence>
<gene>
    <name evidence="5" type="ORF">TrCOL_g4086</name>
</gene>
<feature type="transmembrane region" description="Helical" evidence="4">
    <location>
        <begin position="367"/>
        <end position="387"/>
    </location>
</feature>
<evidence type="ECO:0000313" key="6">
    <source>
        <dbReference type="Proteomes" id="UP001165065"/>
    </source>
</evidence>
<dbReference type="EMBL" id="BRYA01000266">
    <property type="protein sequence ID" value="GMI45841.1"/>
    <property type="molecule type" value="Genomic_DNA"/>
</dbReference>